<organism evidence="5 6">
    <name type="scientific">SAR92 clade bacterium</name>
    <dbReference type="NCBI Taxonomy" id="2315479"/>
    <lineage>
        <taxon>Bacteria</taxon>
        <taxon>Pseudomonadati</taxon>
        <taxon>Pseudomonadota</taxon>
        <taxon>Gammaproteobacteria</taxon>
        <taxon>Cellvibrionales</taxon>
        <taxon>Porticoccaceae</taxon>
        <taxon>SAR92 clade</taxon>
    </lineage>
</organism>
<keyword evidence="4" id="KW-0862">Zinc</keyword>
<keyword evidence="3" id="KW-0479">Metal-binding</keyword>
<gene>
    <name evidence="5" type="ORF">EVB03_07795</name>
</gene>
<evidence type="ECO:0000313" key="5">
    <source>
        <dbReference type="EMBL" id="RZO19479.1"/>
    </source>
</evidence>
<dbReference type="InterPro" id="IPR008567">
    <property type="entry name" value="BKACE"/>
</dbReference>
<keyword evidence="2" id="KW-0808">Transferase</keyword>
<comment type="cofactor">
    <cofactor evidence="1">
        <name>Zn(2+)</name>
        <dbReference type="ChEBI" id="CHEBI:29105"/>
    </cofactor>
</comment>
<dbReference type="GO" id="GO:0043720">
    <property type="term" value="F:3-keto-5-aminohexanoate cleavage activity"/>
    <property type="evidence" value="ECO:0007669"/>
    <property type="project" value="InterPro"/>
</dbReference>
<dbReference type="PANTHER" id="PTHR37418:SF2">
    <property type="entry name" value="3-KETO-5-AMINOHEXANOATE CLEAVAGE ENZYME"/>
    <property type="match status" value="1"/>
</dbReference>
<protein>
    <submittedName>
        <fullName evidence="5">3-keto-5-aminohexanoate cleavage protein</fullName>
    </submittedName>
</protein>
<accession>A0A520ME33</accession>
<evidence type="ECO:0000256" key="1">
    <source>
        <dbReference type="ARBA" id="ARBA00001947"/>
    </source>
</evidence>
<dbReference type="InterPro" id="IPR013785">
    <property type="entry name" value="Aldolase_TIM"/>
</dbReference>
<evidence type="ECO:0000256" key="4">
    <source>
        <dbReference type="ARBA" id="ARBA00022833"/>
    </source>
</evidence>
<dbReference type="EMBL" id="SHBP01000011">
    <property type="protein sequence ID" value="RZO19479.1"/>
    <property type="molecule type" value="Genomic_DNA"/>
</dbReference>
<dbReference type="PANTHER" id="PTHR37418">
    <property type="entry name" value="3-KETO-5-AMINOHEXANOATE CLEAVAGE ENZYME-RELATED"/>
    <property type="match status" value="1"/>
</dbReference>
<dbReference type="Gene3D" id="3.20.20.70">
    <property type="entry name" value="Aldolase class I"/>
    <property type="match status" value="1"/>
</dbReference>
<dbReference type="Proteomes" id="UP000315889">
    <property type="component" value="Unassembled WGS sequence"/>
</dbReference>
<dbReference type="Pfam" id="PF05853">
    <property type="entry name" value="BKACE"/>
    <property type="match status" value="1"/>
</dbReference>
<dbReference type="GO" id="GO:0046872">
    <property type="term" value="F:metal ion binding"/>
    <property type="evidence" value="ECO:0007669"/>
    <property type="project" value="UniProtKB-KW"/>
</dbReference>
<dbReference type="AlphaFoldDB" id="A0A520ME33"/>
<sequence>MNREVIITCALTGAGDTASKSPHVPVTPKDIAADAINAAAAGASVVHIHVRDPRTGAPSRDPSLFEEVHNRIREQNQELMLNYTGGMGGDLWFDLGASATLAAHSDFVGAAERVQHVTMLRPDIGSMDCGSLNFGEMVYATTPNLLRSIAALYRDRGVKAELEVFELGHIEIAKMLIEEGQIPKPPLFQLCLGISHGAPATPAAMMAMRNALPQDAVWAAFGVGRMQFPMLAQAVLLGGHVRVGLEDNLYLERGVLASNESMVQKAVRIIEDLGAKVATVQRARQLLQLEEVPSS</sequence>
<comment type="caution">
    <text evidence="5">The sequence shown here is derived from an EMBL/GenBank/DDBJ whole genome shotgun (WGS) entry which is preliminary data.</text>
</comment>
<evidence type="ECO:0000256" key="3">
    <source>
        <dbReference type="ARBA" id="ARBA00022723"/>
    </source>
</evidence>
<evidence type="ECO:0000313" key="6">
    <source>
        <dbReference type="Proteomes" id="UP000315889"/>
    </source>
</evidence>
<proteinExistence type="predicted"/>
<name>A0A520ME33_9GAMM</name>
<evidence type="ECO:0000256" key="2">
    <source>
        <dbReference type="ARBA" id="ARBA00022679"/>
    </source>
</evidence>
<reference evidence="5 6" key="1">
    <citation type="submission" date="2019-02" db="EMBL/GenBank/DDBJ databases">
        <title>Prokaryotic population dynamics and viral predation in marine succession experiment using metagenomics: the confinement effect.</title>
        <authorList>
            <person name="Haro-Moreno J.M."/>
            <person name="Rodriguez-Valera F."/>
            <person name="Lopez-Perez M."/>
        </authorList>
    </citation>
    <scope>NUCLEOTIDE SEQUENCE [LARGE SCALE GENOMIC DNA]</scope>
    <source>
        <strain evidence="5">MED-G170</strain>
    </source>
</reference>